<evidence type="ECO:0000256" key="9">
    <source>
        <dbReference type="SAM" id="SignalP"/>
    </source>
</evidence>
<evidence type="ECO:0000313" key="12">
    <source>
        <dbReference type="Proteomes" id="UP000239649"/>
    </source>
</evidence>
<accession>A0A2P6VCI1</accession>
<evidence type="ECO:0000256" key="8">
    <source>
        <dbReference type="SAM" id="Phobius"/>
    </source>
</evidence>
<dbReference type="EMBL" id="LHPF02000013">
    <property type="protein sequence ID" value="PSC71761.1"/>
    <property type="molecule type" value="Genomic_DNA"/>
</dbReference>
<feature type="domain" description="GOLD" evidence="10">
    <location>
        <begin position="36"/>
        <end position="148"/>
    </location>
</feature>
<keyword evidence="3 7" id="KW-0812">Transmembrane</keyword>
<evidence type="ECO:0000256" key="5">
    <source>
        <dbReference type="ARBA" id="ARBA00022989"/>
    </source>
</evidence>
<proteinExistence type="inferred from homology"/>
<keyword evidence="12" id="KW-1185">Reference proteome</keyword>
<dbReference type="STRING" id="554055.A0A2P6VCI1"/>
<evidence type="ECO:0000256" key="7">
    <source>
        <dbReference type="RuleBase" id="RU003827"/>
    </source>
</evidence>
<feature type="chain" id="PRO_5015164116" evidence="9">
    <location>
        <begin position="28"/>
        <end position="213"/>
    </location>
</feature>
<dbReference type="InterPro" id="IPR009038">
    <property type="entry name" value="GOLD_dom"/>
</dbReference>
<dbReference type="PANTHER" id="PTHR22811">
    <property type="entry name" value="TRANSMEMBRANE EMP24 DOMAIN-CONTAINING PROTEIN"/>
    <property type="match status" value="1"/>
</dbReference>
<comment type="similarity">
    <text evidence="2 7">Belongs to the EMP24/GP25L family.</text>
</comment>
<feature type="transmembrane region" description="Helical" evidence="8">
    <location>
        <begin position="181"/>
        <end position="203"/>
    </location>
</feature>
<evidence type="ECO:0000256" key="3">
    <source>
        <dbReference type="ARBA" id="ARBA00022692"/>
    </source>
</evidence>
<dbReference type="SMART" id="SM01190">
    <property type="entry name" value="EMP24_GP25L"/>
    <property type="match status" value="1"/>
</dbReference>
<comment type="caution">
    <text evidence="11">The sequence shown here is derived from an EMBL/GenBank/DDBJ whole genome shotgun (WGS) entry which is preliminary data.</text>
</comment>
<evidence type="ECO:0000256" key="2">
    <source>
        <dbReference type="ARBA" id="ARBA00007104"/>
    </source>
</evidence>
<evidence type="ECO:0000259" key="10">
    <source>
        <dbReference type="PROSITE" id="PS50866"/>
    </source>
</evidence>
<evidence type="ECO:0000313" key="11">
    <source>
        <dbReference type="EMBL" id="PSC71761.1"/>
    </source>
</evidence>
<reference evidence="11 12" key="1">
    <citation type="journal article" date="2018" name="Plant J.">
        <title>Genome sequences of Chlorella sorokiniana UTEX 1602 and Micractinium conductrix SAG 241.80: implications to maltose excretion by a green alga.</title>
        <authorList>
            <person name="Arriola M.B."/>
            <person name="Velmurugan N."/>
            <person name="Zhang Y."/>
            <person name="Plunkett M.H."/>
            <person name="Hondzo H."/>
            <person name="Barney B.M."/>
        </authorList>
    </citation>
    <scope>NUCLEOTIDE SEQUENCE [LARGE SCALE GENOMIC DNA]</scope>
    <source>
        <strain evidence="11 12">SAG 241.80</strain>
    </source>
</reference>
<protein>
    <submittedName>
        <fullName evidence="11">Transmembrane emp24 domain-containing p24delta4-like</fullName>
    </submittedName>
</protein>
<dbReference type="Proteomes" id="UP000239649">
    <property type="component" value="Unassembled WGS sequence"/>
</dbReference>
<keyword evidence="4 9" id="KW-0732">Signal</keyword>
<evidence type="ECO:0000256" key="1">
    <source>
        <dbReference type="ARBA" id="ARBA00004479"/>
    </source>
</evidence>
<keyword evidence="5 8" id="KW-1133">Transmembrane helix</keyword>
<evidence type="ECO:0000256" key="6">
    <source>
        <dbReference type="ARBA" id="ARBA00023136"/>
    </source>
</evidence>
<evidence type="ECO:0000256" key="4">
    <source>
        <dbReference type="ARBA" id="ARBA00022729"/>
    </source>
</evidence>
<organism evidence="11 12">
    <name type="scientific">Micractinium conductrix</name>
    <dbReference type="NCBI Taxonomy" id="554055"/>
    <lineage>
        <taxon>Eukaryota</taxon>
        <taxon>Viridiplantae</taxon>
        <taxon>Chlorophyta</taxon>
        <taxon>core chlorophytes</taxon>
        <taxon>Trebouxiophyceae</taxon>
        <taxon>Chlorellales</taxon>
        <taxon>Chlorellaceae</taxon>
        <taxon>Chlorella clade</taxon>
        <taxon>Micractinium</taxon>
    </lineage>
</organism>
<dbReference type="PROSITE" id="PS50866">
    <property type="entry name" value="GOLD"/>
    <property type="match status" value="1"/>
</dbReference>
<dbReference type="AlphaFoldDB" id="A0A2P6VCI1"/>
<feature type="signal peptide" evidence="9">
    <location>
        <begin position="1"/>
        <end position="27"/>
    </location>
</feature>
<dbReference type="OrthoDB" id="1929172at2759"/>
<sequence length="213" mass="24513">MVRQPAWAAGAALLLVMAAMAPSAARAYEFDMVFQTKCVMEEVNENEEVSGRFNAFQRDQPDQPVTIDVRFEDPAGALVFERHGSAEGEFQFQSSGEGEYKLCFTARDYHTAQGTRIRMQWNTGAAAHDWEAVAKKENLNVIQTELRRLESVVHTMHLELQNIRRKEERMRDINEATNNRVAWFNVLAALVCCGFCGWQLWYLNKFFKRKKVL</sequence>
<dbReference type="Pfam" id="PF01105">
    <property type="entry name" value="EMP24_GP25L"/>
    <property type="match status" value="1"/>
</dbReference>
<comment type="subcellular location">
    <subcellularLocation>
        <location evidence="1 7">Membrane</location>
        <topology evidence="1 7">Single-pass type I membrane protein</topology>
    </subcellularLocation>
</comment>
<dbReference type="GO" id="GO:0016020">
    <property type="term" value="C:membrane"/>
    <property type="evidence" value="ECO:0007669"/>
    <property type="project" value="UniProtKB-SubCell"/>
</dbReference>
<gene>
    <name evidence="11" type="ORF">C2E20_4932</name>
</gene>
<dbReference type="InterPro" id="IPR015720">
    <property type="entry name" value="Emp24-like"/>
</dbReference>
<keyword evidence="6 8" id="KW-0472">Membrane</keyword>
<name>A0A2P6VCI1_9CHLO</name>